<dbReference type="PANTHER" id="PTHR42699:SF1">
    <property type="entry name" value="CYSTATHIONINE GAMMA-SYNTHASE-RELATED"/>
    <property type="match status" value="1"/>
</dbReference>
<dbReference type="Gene3D" id="3.40.640.10">
    <property type="entry name" value="Type I PLP-dependent aspartate aminotransferase-like (Major domain)"/>
    <property type="match status" value="1"/>
</dbReference>
<name>A0A0F9Q3H1_9ZZZZ</name>
<dbReference type="InterPro" id="IPR015421">
    <property type="entry name" value="PyrdxlP-dep_Trfase_major"/>
</dbReference>
<sequence>MSKFKLPEKRNVKSIGGFHGVSAIFPKFKDIIDYEENNIYVNRGYPRFVSHPIITVLESENKKNFNAVGAISCHSYQSAIFLVIDFFFRKGNKIYFDAGLPLEHFNYLCKKFPGVITKAKASEADILVLSSQSGMFPNYIAGKINIGLLGIDDLDETNKSKKLDLLIRHDQKNNIGIILIFSIRYAMLSILRRHIGIIVSSRKICSKEVSTETKLRLEENLKNIIANLEHGDPHKCFLYPSGMAAIFASIFSLLSEKKNQFIALGSLYVDTIRILEKWSKKYGFPETIFIREKIIKNLGDSISDNTAGIIVEIPSNPLIQLVDLEKIVEIAHSKGVKVIVDSTIATPYNFNPFEFDADFIVHSTTKFLSGKNNHIGGVLLIKDDSASKKIEEFQKLANLDMNFNEIKILTRNIRNFKERMKKINKNSAIVAKFLVSHKAIKKVYHPSLEGDPNHKLMEKYLKGGSGLLSFILKESTKQKAEKFYDNLHSPILKGPSLGSEKTLLSPYVIMAHYKDSKEELEKLGFDFYLMRLSVGIEQSEKIIKSLDHALNFSN</sequence>
<dbReference type="PANTHER" id="PTHR42699">
    <property type="match status" value="1"/>
</dbReference>
<dbReference type="Gene3D" id="3.90.1150.10">
    <property type="entry name" value="Aspartate Aminotransferase, domain 1"/>
    <property type="match status" value="1"/>
</dbReference>
<dbReference type="GO" id="GO:0030170">
    <property type="term" value="F:pyridoxal phosphate binding"/>
    <property type="evidence" value="ECO:0007669"/>
    <property type="project" value="InterPro"/>
</dbReference>
<dbReference type="InterPro" id="IPR000277">
    <property type="entry name" value="Cys/Met-Metab_PyrdxlP-dep_enz"/>
</dbReference>
<dbReference type="Pfam" id="PF01053">
    <property type="entry name" value="Cys_Met_Meta_PP"/>
    <property type="match status" value="1"/>
</dbReference>
<dbReference type="SUPFAM" id="SSF53383">
    <property type="entry name" value="PLP-dependent transferases"/>
    <property type="match status" value="1"/>
</dbReference>
<proteinExistence type="predicted"/>
<evidence type="ECO:0000256" key="1">
    <source>
        <dbReference type="ARBA" id="ARBA00001933"/>
    </source>
</evidence>
<evidence type="ECO:0000256" key="2">
    <source>
        <dbReference type="ARBA" id="ARBA00022898"/>
    </source>
</evidence>
<keyword evidence="2" id="KW-0663">Pyridoxal phosphate</keyword>
<reference evidence="3" key="1">
    <citation type="journal article" date="2015" name="Nature">
        <title>Complex archaea that bridge the gap between prokaryotes and eukaryotes.</title>
        <authorList>
            <person name="Spang A."/>
            <person name="Saw J.H."/>
            <person name="Jorgensen S.L."/>
            <person name="Zaremba-Niedzwiedzka K."/>
            <person name="Martijn J."/>
            <person name="Lind A.E."/>
            <person name="van Eijk R."/>
            <person name="Schleper C."/>
            <person name="Guy L."/>
            <person name="Ettema T.J."/>
        </authorList>
    </citation>
    <scope>NUCLEOTIDE SEQUENCE</scope>
</reference>
<dbReference type="AlphaFoldDB" id="A0A0F9Q3H1"/>
<dbReference type="EMBL" id="LAZR01001925">
    <property type="protein sequence ID" value="KKN37044.1"/>
    <property type="molecule type" value="Genomic_DNA"/>
</dbReference>
<evidence type="ECO:0000313" key="3">
    <source>
        <dbReference type="EMBL" id="KKN37044.1"/>
    </source>
</evidence>
<comment type="cofactor">
    <cofactor evidence="1">
        <name>pyridoxal 5'-phosphate</name>
        <dbReference type="ChEBI" id="CHEBI:597326"/>
    </cofactor>
</comment>
<evidence type="ECO:0008006" key="4">
    <source>
        <dbReference type="Google" id="ProtNLM"/>
    </source>
</evidence>
<dbReference type="InterPro" id="IPR015422">
    <property type="entry name" value="PyrdxlP-dep_Trfase_small"/>
</dbReference>
<gene>
    <name evidence="3" type="ORF">LCGC14_0767430</name>
</gene>
<accession>A0A0F9Q3H1</accession>
<comment type="caution">
    <text evidence="3">The sequence shown here is derived from an EMBL/GenBank/DDBJ whole genome shotgun (WGS) entry which is preliminary data.</text>
</comment>
<dbReference type="InterPro" id="IPR051750">
    <property type="entry name" value="Trans-sulfuration_enzymes"/>
</dbReference>
<dbReference type="GO" id="GO:0019346">
    <property type="term" value="P:transsulfuration"/>
    <property type="evidence" value="ECO:0007669"/>
    <property type="project" value="InterPro"/>
</dbReference>
<dbReference type="InterPro" id="IPR015424">
    <property type="entry name" value="PyrdxlP-dep_Trfase"/>
</dbReference>
<organism evidence="3">
    <name type="scientific">marine sediment metagenome</name>
    <dbReference type="NCBI Taxonomy" id="412755"/>
    <lineage>
        <taxon>unclassified sequences</taxon>
        <taxon>metagenomes</taxon>
        <taxon>ecological metagenomes</taxon>
    </lineage>
</organism>
<protein>
    <recommendedName>
        <fullName evidence="4">Cystathionine gamma-synthase</fullName>
    </recommendedName>
</protein>